<evidence type="ECO:0000313" key="3">
    <source>
        <dbReference type="Proteomes" id="UP000726170"/>
    </source>
</evidence>
<gene>
    <name evidence="2" type="ORF">KQI86_05350</name>
</gene>
<accession>A0ABS6EFE0</accession>
<organism evidence="2 3">
    <name type="scientific">Clostridium mobile</name>
    <dbReference type="NCBI Taxonomy" id="2841512"/>
    <lineage>
        <taxon>Bacteria</taxon>
        <taxon>Bacillati</taxon>
        <taxon>Bacillota</taxon>
        <taxon>Clostridia</taxon>
        <taxon>Eubacteriales</taxon>
        <taxon>Clostridiaceae</taxon>
        <taxon>Clostridium</taxon>
    </lineage>
</organism>
<evidence type="ECO:0000259" key="1">
    <source>
        <dbReference type="SMART" id="SM00849"/>
    </source>
</evidence>
<proteinExistence type="predicted"/>
<dbReference type="Pfam" id="PF00753">
    <property type="entry name" value="Lactamase_B"/>
    <property type="match status" value="1"/>
</dbReference>
<feature type="domain" description="Metallo-beta-lactamase" evidence="1">
    <location>
        <begin position="21"/>
        <end position="197"/>
    </location>
</feature>
<dbReference type="PANTHER" id="PTHR42951:SF4">
    <property type="entry name" value="ACYL-COENZYME A THIOESTERASE MBLAC2"/>
    <property type="match status" value="1"/>
</dbReference>
<dbReference type="InterPro" id="IPR001279">
    <property type="entry name" value="Metallo-B-lactamas"/>
</dbReference>
<reference evidence="2 3" key="1">
    <citation type="submission" date="2021-06" db="EMBL/GenBank/DDBJ databases">
        <authorList>
            <person name="Sun Q."/>
            <person name="Li D."/>
        </authorList>
    </citation>
    <scope>NUCLEOTIDE SEQUENCE [LARGE SCALE GENOMIC DNA]</scope>
    <source>
        <strain evidence="2 3">MSJ-11</strain>
    </source>
</reference>
<comment type="caution">
    <text evidence="2">The sequence shown here is derived from an EMBL/GenBank/DDBJ whole genome shotgun (WGS) entry which is preliminary data.</text>
</comment>
<sequence>MRIEKIKNRGILFTHINPEWNLNIYLIIGKKQNYIIDTGLGSLSIAPINEYLKNHNKQTIVINSHHHWDHIWGNNSLRNSTIISHKLCSEMIESKWKDMMQKNKQYCYGEVEMYLPNLVFENELYFPEDKIRLFHTPGHTLDSISVLDEEEKVLFVGDNIGDSMDEIIPSIYCDKDVYISTMKKYKEIDFDTCISGHNIVLKKEVIGKILSMM</sequence>
<dbReference type="PANTHER" id="PTHR42951">
    <property type="entry name" value="METALLO-BETA-LACTAMASE DOMAIN-CONTAINING"/>
    <property type="match status" value="1"/>
</dbReference>
<dbReference type="InterPro" id="IPR050855">
    <property type="entry name" value="NDM-1-like"/>
</dbReference>
<keyword evidence="3" id="KW-1185">Reference proteome</keyword>
<protein>
    <submittedName>
        <fullName evidence="2">MBL fold metallo-hydrolase</fullName>
    </submittedName>
</protein>
<name>A0ABS6EFE0_9CLOT</name>
<dbReference type="SMART" id="SM00849">
    <property type="entry name" value="Lactamase_B"/>
    <property type="match status" value="1"/>
</dbReference>
<dbReference type="EMBL" id="JAHLQF010000001">
    <property type="protein sequence ID" value="MBU5483748.1"/>
    <property type="molecule type" value="Genomic_DNA"/>
</dbReference>
<evidence type="ECO:0000313" key="2">
    <source>
        <dbReference type="EMBL" id="MBU5483748.1"/>
    </source>
</evidence>
<dbReference type="RefSeq" id="WP_216438103.1">
    <property type="nucleotide sequence ID" value="NZ_JAHLQF010000001.1"/>
</dbReference>
<dbReference type="Proteomes" id="UP000726170">
    <property type="component" value="Unassembled WGS sequence"/>
</dbReference>